<name>A0A7J7HPP4_CAMSI</name>
<accession>A0A7J7HPP4</accession>
<keyword evidence="2" id="KW-1185">Reference proteome</keyword>
<protein>
    <submittedName>
        <fullName evidence="1">Uncharacterized protein</fullName>
    </submittedName>
</protein>
<reference evidence="2" key="1">
    <citation type="journal article" date="2020" name="Nat. Commun.">
        <title>Genome assembly of wild tea tree DASZ reveals pedigree and selection history of tea varieties.</title>
        <authorList>
            <person name="Zhang W."/>
            <person name="Zhang Y."/>
            <person name="Qiu H."/>
            <person name="Guo Y."/>
            <person name="Wan H."/>
            <person name="Zhang X."/>
            <person name="Scossa F."/>
            <person name="Alseekh S."/>
            <person name="Zhang Q."/>
            <person name="Wang P."/>
            <person name="Xu L."/>
            <person name="Schmidt M.H."/>
            <person name="Jia X."/>
            <person name="Li D."/>
            <person name="Zhu A."/>
            <person name="Guo F."/>
            <person name="Chen W."/>
            <person name="Ni D."/>
            <person name="Usadel B."/>
            <person name="Fernie A.R."/>
            <person name="Wen W."/>
        </authorList>
    </citation>
    <scope>NUCLEOTIDE SEQUENCE [LARGE SCALE GENOMIC DNA]</scope>
    <source>
        <strain evidence="2">cv. G240</strain>
    </source>
</reference>
<gene>
    <name evidence="1" type="ORF">HYC85_007699</name>
</gene>
<dbReference type="AlphaFoldDB" id="A0A7J7HPP4"/>
<organism evidence="1 2">
    <name type="scientific">Camellia sinensis</name>
    <name type="common">Tea plant</name>
    <name type="synonym">Thea sinensis</name>
    <dbReference type="NCBI Taxonomy" id="4442"/>
    <lineage>
        <taxon>Eukaryota</taxon>
        <taxon>Viridiplantae</taxon>
        <taxon>Streptophyta</taxon>
        <taxon>Embryophyta</taxon>
        <taxon>Tracheophyta</taxon>
        <taxon>Spermatophyta</taxon>
        <taxon>Magnoliopsida</taxon>
        <taxon>eudicotyledons</taxon>
        <taxon>Gunneridae</taxon>
        <taxon>Pentapetalae</taxon>
        <taxon>asterids</taxon>
        <taxon>Ericales</taxon>
        <taxon>Theaceae</taxon>
        <taxon>Camellia</taxon>
    </lineage>
</organism>
<evidence type="ECO:0000313" key="1">
    <source>
        <dbReference type="EMBL" id="KAF5954843.1"/>
    </source>
</evidence>
<comment type="caution">
    <text evidence="1">The sequence shown here is derived from an EMBL/GenBank/DDBJ whole genome shotgun (WGS) entry which is preliminary data.</text>
</comment>
<sequence>MDIANRLKEIEIEIENKEEQIRVQKNMLGQPERFRVLGQSYVPKERQDGIKQTISILKEETERLMKEKKDLIVQATQQSDHHHNTRNY</sequence>
<reference evidence="1 2" key="2">
    <citation type="submission" date="2020-07" db="EMBL/GenBank/DDBJ databases">
        <title>Genome assembly of wild tea tree DASZ reveals pedigree and selection history of tea varieties.</title>
        <authorList>
            <person name="Zhang W."/>
        </authorList>
    </citation>
    <scope>NUCLEOTIDE SEQUENCE [LARGE SCALE GENOMIC DNA]</scope>
    <source>
        <strain evidence="2">cv. G240</strain>
        <tissue evidence="1">Leaf</tissue>
    </source>
</reference>
<proteinExistence type="predicted"/>
<evidence type="ECO:0000313" key="2">
    <source>
        <dbReference type="Proteomes" id="UP000593564"/>
    </source>
</evidence>
<dbReference type="EMBL" id="JACBKZ010000003">
    <property type="protein sequence ID" value="KAF5954843.1"/>
    <property type="molecule type" value="Genomic_DNA"/>
</dbReference>
<dbReference type="Proteomes" id="UP000593564">
    <property type="component" value="Unassembled WGS sequence"/>
</dbReference>